<sequence>MEKIQKLRESFQRLGIDGMLVTSDYNRRYMTGFTGSAGMVLISAEKAFFITDFRYTEQAAKQCEGYEVVLHKGLIQDEVAAQAKNLGIKKLGFEENHFTYSAYKTFDKGVEAELVPVSGEIEKLRLIKTDSEIKILKEAAAIADAAFTHILEFIRPGRTELEVSNELEFFMRKQGAASSSFDIIVASGYRSALPHGIASDKVIEPGDFLTLDYGAYYNGYVSDITRTLAVGSLQTN</sequence>
<dbReference type="Proteomes" id="UP000018949">
    <property type="component" value="Unassembled WGS sequence"/>
</dbReference>
<dbReference type="SUPFAM" id="SSF55920">
    <property type="entry name" value="Creatinase/aminopeptidase"/>
    <property type="match status" value="1"/>
</dbReference>
<dbReference type="PANTHER" id="PTHR46112:SF3">
    <property type="entry name" value="AMINOPEPTIDASE YPDF"/>
    <property type="match status" value="1"/>
</dbReference>
<dbReference type="InterPro" id="IPR000587">
    <property type="entry name" value="Creatinase_N"/>
</dbReference>
<proteinExistence type="predicted"/>
<evidence type="ECO:0000313" key="4">
    <source>
        <dbReference type="Proteomes" id="UP000018949"/>
    </source>
</evidence>
<evidence type="ECO:0000313" key="3">
    <source>
        <dbReference type="EMBL" id="GAE45269.1"/>
    </source>
</evidence>
<protein>
    <submittedName>
        <fullName evidence="3">Aminopeptidase YpdF</fullName>
    </submittedName>
</protein>
<dbReference type="GO" id="GO:0004177">
    <property type="term" value="F:aminopeptidase activity"/>
    <property type="evidence" value="ECO:0007669"/>
    <property type="project" value="UniProtKB-KW"/>
</dbReference>
<dbReference type="Gene3D" id="3.90.230.10">
    <property type="entry name" value="Creatinase/methionine aminopeptidase superfamily"/>
    <property type="match status" value="1"/>
</dbReference>
<dbReference type="Pfam" id="PF01321">
    <property type="entry name" value="Creatinase_N"/>
    <property type="match status" value="1"/>
</dbReference>
<keyword evidence="3" id="KW-0031">Aminopeptidase</keyword>
<dbReference type="eggNOG" id="COG0006">
    <property type="taxonomic scope" value="Bacteria"/>
</dbReference>
<name>W4RNT4_9BACI</name>
<evidence type="ECO:0000259" key="1">
    <source>
        <dbReference type="Pfam" id="PF00557"/>
    </source>
</evidence>
<dbReference type="InterPro" id="IPR050659">
    <property type="entry name" value="Peptidase_M24B"/>
</dbReference>
<keyword evidence="4" id="KW-1185">Reference proteome</keyword>
<reference evidence="3 4" key="1">
    <citation type="submission" date="2013-12" db="EMBL/GenBank/DDBJ databases">
        <title>NBRP : Genome information of microbial organism related human and environment.</title>
        <authorList>
            <person name="Hattori M."/>
            <person name="Oshima K."/>
            <person name="Inaba H."/>
            <person name="Suda W."/>
            <person name="Sakamoto M."/>
            <person name="Iino T."/>
            <person name="Kitahara M."/>
            <person name="Oshida Y."/>
            <person name="Iida T."/>
            <person name="Kudo T."/>
            <person name="Itoh T."/>
            <person name="Ahmed I."/>
            <person name="Ohkuma M."/>
        </authorList>
    </citation>
    <scope>NUCLEOTIDE SEQUENCE [LARGE SCALE GENOMIC DNA]</scope>
    <source>
        <strain evidence="3 4">JCM 21738</strain>
    </source>
</reference>
<organism evidence="3 4">
    <name type="scientific">Mesobacillus boroniphilus JCM 21738</name>
    <dbReference type="NCBI Taxonomy" id="1294265"/>
    <lineage>
        <taxon>Bacteria</taxon>
        <taxon>Bacillati</taxon>
        <taxon>Bacillota</taxon>
        <taxon>Bacilli</taxon>
        <taxon>Bacillales</taxon>
        <taxon>Bacillaceae</taxon>
        <taxon>Mesobacillus</taxon>
    </lineage>
</organism>
<dbReference type="Gene3D" id="3.40.350.10">
    <property type="entry name" value="Creatinase/prolidase N-terminal domain"/>
    <property type="match status" value="1"/>
</dbReference>
<dbReference type="InterPro" id="IPR000994">
    <property type="entry name" value="Pept_M24"/>
</dbReference>
<keyword evidence="3" id="KW-0645">Protease</keyword>
<keyword evidence="3" id="KW-0378">Hydrolase</keyword>
<comment type="caution">
    <text evidence="3">The sequence shown here is derived from an EMBL/GenBank/DDBJ whole genome shotgun (WGS) entry which is preliminary data.</text>
</comment>
<dbReference type="PANTHER" id="PTHR46112">
    <property type="entry name" value="AMINOPEPTIDASE"/>
    <property type="match status" value="1"/>
</dbReference>
<dbReference type="InterPro" id="IPR036005">
    <property type="entry name" value="Creatinase/aminopeptidase-like"/>
</dbReference>
<dbReference type="Pfam" id="PF00557">
    <property type="entry name" value="Peptidase_M24"/>
    <property type="match status" value="1"/>
</dbReference>
<accession>W4RNT4</accession>
<dbReference type="AlphaFoldDB" id="W4RNT4"/>
<dbReference type="EMBL" id="BAUW01000019">
    <property type="protein sequence ID" value="GAE45269.1"/>
    <property type="molecule type" value="Genomic_DNA"/>
</dbReference>
<dbReference type="SUPFAM" id="SSF53092">
    <property type="entry name" value="Creatinase/prolidase N-terminal domain"/>
    <property type="match status" value="1"/>
</dbReference>
<feature type="domain" description="Peptidase M24" evidence="1">
    <location>
        <begin position="135"/>
        <end position="231"/>
    </location>
</feature>
<feature type="domain" description="Creatinase N-terminal" evidence="2">
    <location>
        <begin position="4"/>
        <end position="127"/>
    </location>
</feature>
<gene>
    <name evidence="3" type="ORF">JCM21738_2050</name>
</gene>
<dbReference type="InterPro" id="IPR029149">
    <property type="entry name" value="Creatin/AminoP/Spt16_N"/>
</dbReference>
<evidence type="ECO:0000259" key="2">
    <source>
        <dbReference type="Pfam" id="PF01321"/>
    </source>
</evidence>